<dbReference type="InterPro" id="IPR050595">
    <property type="entry name" value="Bact_response_regulator"/>
</dbReference>
<feature type="modified residue" description="4-aspartylphosphate" evidence="2">
    <location>
        <position position="51"/>
    </location>
</feature>
<dbReference type="Proteomes" id="UP000199382">
    <property type="component" value="Unassembled WGS sequence"/>
</dbReference>
<name>A0A1G8XTB0_9RHOB</name>
<evidence type="ECO:0000259" key="3">
    <source>
        <dbReference type="PROSITE" id="PS50110"/>
    </source>
</evidence>
<dbReference type="OrthoDB" id="7874292at2"/>
<reference evidence="4 5" key="1">
    <citation type="submission" date="2016-10" db="EMBL/GenBank/DDBJ databases">
        <authorList>
            <person name="de Groot N.N."/>
        </authorList>
    </citation>
    <scope>NUCLEOTIDE SEQUENCE [LARGE SCALE GENOMIC DNA]</scope>
    <source>
        <strain evidence="4 5">DSM 25294</strain>
    </source>
</reference>
<sequence>MRILVVEDDPNLGALWGDVLERAGHAMLLVDTEAEALKLLQSTAYDLVVLDLCMNGSQALGVATLATYRNPLCKVVVVSGSAEYSRKTLFAMSPAVAAAIRKPVDIEDLVEVCNAVQSNERRAPVPCLESGCAEFRQ</sequence>
<keyword evidence="5" id="KW-1185">Reference proteome</keyword>
<dbReference type="AlphaFoldDB" id="A0A1G8XTB0"/>
<dbReference type="PANTHER" id="PTHR44591:SF3">
    <property type="entry name" value="RESPONSE REGULATORY DOMAIN-CONTAINING PROTEIN"/>
    <property type="match status" value="1"/>
</dbReference>
<feature type="domain" description="Response regulatory" evidence="3">
    <location>
        <begin position="2"/>
        <end position="117"/>
    </location>
</feature>
<evidence type="ECO:0000256" key="2">
    <source>
        <dbReference type="PROSITE-ProRule" id="PRU00169"/>
    </source>
</evidence>
<evidence type="ECO:0000313" key="4">
    <source>
        <dbReference type="EMBL" id="SDJ93727.1"/>
    </source>
</evidence>
<evidence type="ECO:0000313" key="5">
    <source>
        <dbReference type="Proteomes" id="UP000199382"/>
    </source>
</evidence>
<accession>A0A1G8XTB0</accession>
<dbReference type="SMART" id="SM00448">
    <property type="entry name" value="REC"/>
    <property type="match status" value="1"/>
</dbReference>
<dbReference type="PROSITE" id="PS50110">
    <property type="entry name" value="RESPONSE_REGULATORY"/>
    <property type="match status" value="1"/>
</dbReference>
<dbReference type="GO" id="GO:0000160">
    <property type="term" value="P:phosphorelay signal transduction system"/>
    <property type="evidence" value="ECO:0007669"/>
    <property type="project" value="InterPro"/>
</dbReference>
<dbReference type="RefSeq" id="WP_093157049.1">
    <property type="nucleotide sequence ID" value="NZ_FNEK01000027.1"/>
</dbReference>
<dbReference type="InterPro" id="IPR001789">
    <property type="entry name" value="Sig_transdc_resp-reg_receiver"/>
</dbReference>
<dbReference type="InterPro" id="IPR011006">
    <property type="entry name" value="CheY-like_superfamily"/>
</dbReference>
<dbReference type="PANTHER" id="PTHR44591">
    <property type="entry name" value="STRESS RESPONSE REGULATOR PROTEIN 1"/>
    <property type="match status" value="1"/>
</dbReference>
<organism evidence="4 5">
    <name type="scientific">Aliiruegeria lutimaris</name>
    <dbReference type="NCBI Taxonomy" id="571298"/>
    <lineage>
        <taxon>Bacteria</taxon>
        <taxon>Pseudomonadati</taxon>
        <taxon>Pseudomonadota</taxon>
        <taxon>Alphaproteobacteria</taxon>
        <taxon>Rhodobacterales</taxon>
        <taxon>Roseobacteraceae</taxon>
        <taxon>Aliiruegeria</taxon>
    </lineage>
</organism>
<evidence type="ECO:0000256" key="1">
    <source>
        <dbReference type="ARBA" id="ARBA00022553"/>
    </source>
</evidence>
<keyword evidence="1 2" id="KW-0597">Phosphoprotein</keyword>
<dbReference type="Pfam" id="PF00072">
    <property type="entry name" value="Response_reg"/>
    <property type="match status" value="1"/>
</dbReference>
<dbReference type="EMBL" id="FNEK01000027">
    <property type="protein sequence ID" value="SDJ93727.1"/>
    <property type="molecule type" value="Genomic_DNA"/>
</dbReference>
<gene>
    <name evidence="4" type="ORF">SAMN04488026_102727</name>
</gene>
<protein>
    <submittedName>
        <fullName evidence="4">Response regulator receiver domain-containing protein</fullName>
    </submittedName>
</protein>
<proteinExistence type="predicted"/>
<dbReference type="SUPFAM" id="SSF52172">
    <property type="entry name" value="CheY-like"/>
    <property type="match status" value="1"/>
</dbReference>
<dbReference type="STRING" id="571298.SAMN04488026_102727"/>
<dbReference type="Gene3D" id="3.40.50.2300">
    <property type="match status" value="1"/>
</dbReference>